<dbReference type="EMBL" id="JACXVP010000007">
    <property type="protein sequence ID" value="KAG5594391.1"/>
    <property type="molecule type" value="Genomic_DNA"/>
</dbReference>
<accession>A0A9J5Y3D9</accession>
<evidence type="ECO:0000256" key="1">
    <source>
        <dbReference type="SAM" id="MobiDB-lite"/>
    </source>
</evidence>
<protein>
    <submittedName>
        <fullName evidence="2">Uncharacterized protein</fullName>
    </submittedName>
</protein>
<gene>
    <name evidence="2" type="ORF">H5410_035623</name>
</gene>
<reference evidence="2 3" key="1">
    <citation type="submission" date="2020-09" db="EMBL/GenBank/DDBJ databases">
        <title>De no assembly of potato wild relative species, Solanum commersonii.</title>
        <authorList>
            <person name="Cho K."/>
        </authorList>
    </citation>
    <scope>NUCLEOTIDE SEQUENCE [LARGE SCALE GENOMIC DNA]</scope>
    <source>
        <strain evidence="2">LZ3.2</strain>
        <tissue evidence="2">Leaf</tissue>
    </source>
</reference>
<feature type="compositionally biased region" description="Polar residues" evidence="1">
    <location>
        <begin position="130"/>
        <end position="139"/>
    </location>
</feature>
<evidence type="ECO:0000313" key="3">
    <source>
        <dbReference type="Proteomes" id="UP000824120"/>
    </source>
</evidence>
<dbReference type="OrthoDB" id="1321768at2759"/>
<dbReference type="Proteomes" id="UP000824120">
    <property type="component" value="Chromosome 7"/>
</dbReference>
<keyword evidence="3" id="KW-1185">Reference proteome</keyword>
<organism evidence="2 3">
    <name type="scientific">Solanum commersonii</name>
    <name type="common">Commerson's wild potato</name>
    <name type="synonym">Commerson's nightshade</name>
    <dbReference type="NCBI Taxonomy" id="4109"/>
    <lineage>
        <taxon>Eukaryota</taxon>
        <taxon>Viridiplantae</taxon>
        <taxon>Streptophyta</taxon>
        <taxon>Embryophyta</taxon>
        <taxon>Tracheophyta</taxon>
        <taxon>Spermatophyta</taxon>
        <taxon>Magnoliopsida</taxon>
        <taxon>eudicotyledons</taxon>
        <taxon>Gunneridae</taxon>
        <taxon>Pentapetalae</taxon>
        <taxon>asterids</taxon>
        <taxon>lamiids</taxon>
        <taxon>Solanales</taxon>
        <taxon>Solanaceae</taxon>
        <taxon>Solanoideae</taxon>
        <taxon>Solaneae</taxon>
        <taxon>Solanum</taxon>
    </lineage>
</organism>
<evidence type="ECO:0000313" key="2">
    <source>
        <dbReference type="EMBL" id="KAG5594391.1"/>
    </source>
</evidence>
<dbReference type="AlphaFoldDB" id="A0A9J5Y3D9"/>
<comment type="caution">
    <text evidence="2">The sequence shown here is derived from an EMBL/GenBank/DDBJ whole genome shotgun (WGS) entry which is preliminary data.</text>
</comment>
<sequence>MATSQLFKKSPTQGYSKATSLDRQLVASTSEQNQVDSVDVDTSNIGVQTTIENKGDCNNQQAAIDAVQSKEVGLNLMSNATKNAGGTSRVEIDAPRVGSGQKLVDSGQKLMDPFDVEDAENSGEHLLQVENENPTKTGH</sequence>
<feature type="region of interest" description="Disordered" evidence="1">
    <location>
        <begin position="119"/>
        <end position="139"/>
    </location>
</feature>
<name>A0A9J5Y3D9_SOLCO</name>
<proteinExistence type="predicted"/>